<sequence>TSQNQSIPSGSSVITTHLTQTNNNNSIINTSIQKVEYWYPHWIKYLIHPS</sequence>
<proteinExistence type="predicted"/>
<organism evidence="1 2">
    <name type="scientific">Gigaspora margarita</name>
    <dbReference type="NCBI Taxonomy" id="4874"/>
    <lineage>
        <taxon>Eukaryota</taxon>
        <taxon>Fungi</taxon>
        <taxon>Fungi incertae sedis</taxon>
        <taxon>Mucoromycota</taxon>
        <taxon>Glomeromycotina</taxon>
        <taxon>Glomeromycetes</taxon>
        <taxon>Diversisporales</taxon>
        <taxon>Gigasporaceae</taxon>
        <taxon>Gigaspora</taxon>
    </lineage>
</organism>
<reference evidence="1 2" key="1">
    <citation type="submission" date="2021-06" db="EMBL/GenBank/DDBJ databases">
        <authorList>
            <person name="Kallberg Y."/>
            <person name="Tangrot J."/>
            <person name="Rosling A."/>
        </authorList>
    </citation>
    <scope>NUCLEOTIDE SEQUENCE [LARGE SCALE GENOMIC DNA]</scope>
    <source>
        <strain evidence="1 2">120-4 pot B 10/14</strain>
    </source>
</reference>
<evidence type="ECO:0000313" key="2">
    <source>
        <dbReference type="Proteomes" id="UP000789901"/>
    </source>
</evidence>
<feature type="non-terminal residue" evidence="1">
    <location>
        <position position="50"/>
    </location>
</feature>
<evidence type="ECO:0000313" key="1">
    <source>
        <dbReference type="EMBL" id="CAG8846525.1"/>
    </source>
</evidence>
<accession>A0ABN7X3M0</accession>
<name>A0ABN7X3M0_GIGMA</name>
<gene>
    <name evidence="1" type="ORF">GMARGA_LOCUS38206</name>
</gene>
<keyword evidence="2" id="KW-1185">Reference proteome</keyword>
<dbReference type="Proteomes" id="UP000789901">
    <property type="component" value="Unassembled WGS sequence"/>
</dbReference>
<feature type="non-terminal residue" evidence="1">
    <location>
        <position position="1"/>
    </location>
</feature>
<dbReference type="EMBL" id="CAJVQB010083900">
    <property type="protein sequence ID" value="CAG8846525.1"/>
    <property type="molecule type" value="Genomic_DNA"/>
</dbReference>
<protein>
    <submittedName>
        <fullName evidence="1">539_t:CDS:1</fullName>
    </submittedName>
</protein>
<comment type="caution">
    <text evidence="1">The sequence shown here is derived from an EMBL/GenBank/DDBJ whole genome shotgun (WGS) entry which is preliminary data.</text>
</comment>